<protein>
    <submittedName>
        <fullName evidence="1">Uncharacterized protein</fullName>
    </submittedName>
</protein>
<organism evidence="1 2">
    <name type="scientific">Candidatus Enterovibrio escicola</name>
    <dbReference type="NCBI Taxonomy" id="1927127"/>
    <lineage>
        <taxon>Bacteria</taxon>
        <taxon>Pseudomonadati</taxon>
        <taxon>Pseudomonadota</taxon>
        <taxon>Gammaproteobacteria</taxon>
        <taxon>Vibrionales</taxon>
        <taxon>Vibrionaceae</taxon>
        <taxon>Enterovibrio</taxon>
    </lineage>
</organism>
<dbReference type="EMBL" id="NBYY01000013">
    <property type="protein sequence ID" value="PCS22859.1"/>
    <property type="molecule type" value="Genomic_DNA"/>
</dbReference>
<reference evidence="2" key="1">
    <citation type="submission" date="2017-04" db="EMBL/GenBank/DDBJ databases">
        <title>Genome evolution of the luminous symbionts of deep sea anglerfish.</title>
        <authorList>
            <person name="Hendry T.A."/>
        </authorList>
    </citation>
    <scope>NUCLEOTIDE SEQUENCE [LARGE SCALE GENOMIC DNA]</scope>
</reference>
<dbReference type="Proteomes" id="UP000219020">
    <property type="component" value="Unassembled WGS sequence"/>
</dbReference>
<comment type="caution">
    <text evidence="1">The sequence shown here is derived from an EMBL/GenBank/DDBJ whole genome shotgun (WGS) entry which is preliminary data.</text>
</comment>
<name>A0A2A5T3W9_9GAMM</name>
<dbReference type="AlphaFoldDB" id="A0A2A5T3W9"/>
<proteinExistence type="predicted"/>
<sequence>MTWIFSSFFMRNLGYLNNIVEQWLHSIKQRMMQVLRQKFEEPI</sequence>
<evidence type="ECO:0000313" key="1">
    <source>
        <dbReference type="EMBL" id="PCS22859.1"/>
    </source>
</evidence>
<gene>
    <name evidence="1" type="ORF">BTN49_1413</name>
</gene>
<accession>A0A2A5T3W9</accession>
<evidence type="ECO:0000313" key="2">
    <source>
        <dbReference type="Proteomes" id="UP000219020"/>
    </source>
</evidence>
<keyword evidence="2" id="KW-1185">Reference proteome</keyword>